<dbReference type="InterPro" id="IPR003148">
    <property type="entry name" value="RCK_N"/>
</dbReference>
<protein>
    <submittedName>
        <fullName evidence="3">TrkA family potassium uptake protein</fullName>
    </submittedName>
</protein>
<dbReference type="InterPro" id="IPR036721">
    <property type="entry name" value="RCK_C_sf"/>
</dbReference>
<dbReference type="SUPFAM" id="SSF116726">
    <property type="entry name" value="TrkA C-terminal domain-like"/>
    <property type="match status" value="1"/>
</dbReference>
<feature type="domain" description="RCK C-terminal" evidence="2">
    <location>
        <begin position="136"/>
        <end position="233"/>
    </location>
</feature>
<dbReference type="InterPro" id="IPR050721">
    <property type="entry name" value="Trk_Ktr_HKT_K-transport"/>
</dbReference>
<accession>A0A3S9P5I0</accession>
<dbReference type="Pfam" id="PF02080">
    <property type="entry name" value="TrkA_C"/>
    <property type="match status" value="1"/>
</dbReference>
<organism evidence="3 4">
    <name type="scientific">Flammeovirga pectinis</name>
    <dbReference type="NCBI Taxonomy" id="2494373"/>
    <lineage>
        <taxon>Bacteria</taxon>
        <taxon>Pseudomonadati</taxon>
        <taxon>Bacteroidota</taxon>
        <taxon>Cytophagia</taxon>
        <taxon>Cytophagales</taxon>
        <taxon>Flammeovirgaceae</taxon>
        <taxon>Flammeovirga</taxon>
    </lineage>
</organism>
<evidence type="ECO:0000259" key="2">
    <source>
        <dbReference type="PROSITE" id="PS51202"/>
    </source>
</evidence>
<dbReference type="EMBL" id="CP034562">
    <property type="protein sequence ID" value="AZQ63476.1"/>
    <property type="molecule type" value="Genomic_DNA"/>
</dbReference>
<dbReference type="PROSITE" id="PS51201">
    <property type="entry name" value="RCK_N"/>
    <property type="match status" value="1"/>
</dbReference>
<dbReference type="GO" id="GO:0008324">
    <property type="term" value="F:monoatomic cation transmembrane transporter activity"/>
    <property type="evidence" value="ECO:0007669"/>
    <property type="project" value="InterPro"/>
</dbReference>
<dbReference type="Proteomes" id="UP000267268">
    <property type="component" value="Chromosome 1"/>
</dbReference>
<dbReference type="Gene3D" id="3.30.70.1450">
    <property type="entry name" value="Regulator of K+ conductance, C-terminal domain"/>
    <property type="match status" value="1"/>
</dbReference>
<dbReference type="SUPFAM" id="SSF51735">
    <property type="entry name" value="NAD(P)-binding Rossmann-fold domains"/>
    <property type="match status" value="1"/>
</dbReference>
<evidence type="ECO:0000313" key="4">
    <source>
        <dbReference type="Proteomes" id="UP000267268"/>
    </source>
</evidence>
<name>A0A3S9P5I0_9BACT</name>
<feature type="domain" description="RCK N-terminal" evidence="1">
    <location>
        <begin position="3"/>
        <end position="120"/>
    </location>
</feature>
<evidence type="ECO:0000313" key="3">
    <source>
        <dbReference type="EMBL" id="AZQ63476.1"/>
    </source>
</evidence>
<dbReference type="Pfam" id="PF02254">
    <property type="entry name" value="TrkA_N"/>
    <property type="match status" value="1"/>
</dbReference>
<gene>
    <name evidence="3" type="ORF">EI427_14950</name>
</gene>
<dbReference type="KEGG" id="fll:EI427_14950"/>
<evidence type="ECO:0000259" key="1">
    <source>
        <dbReference type="PROSITE" id="PS51201"/>
    </source>
</evidence>
<dbReference type="AlphaFoldDB" id="A0A3S9P5I0"/>
<dbReference type="GO" id="GO:0006813">
    <property type="term" value="P:potassium ion transport"/>
    <property type="evidence" value="ECO:0007669"/>
    <property type="project" value="InterPro"/>
</dbReference>
<dbReference type="PANTHER" id="PTHR43833:SF7">
    <property type="entry name" value="KTR SYSTEM POTASSIUM UPTAKE PROTEIN C"/>
    <property type="match status" value="1"/>
</dbReference>
<sequence>MSEGKFAIIGLGQFGTSVAKNLSKLGAEVMAIDREMERVDVVKDDVAYAVALDSTDIKALSSQSIHEMDAVLLAIGENVEGLLLTTVLLLELKVKRIIARAVSEQQKIILQKLGVTEIILPEDEVGKMTAEMLLNPEIQSFISLPDDYDIVEVLAPLRTFGKFIDDLNLEDAFDIEIIALRRKYDEYNKLGFKEEVDHLIRNPKDTNTTIQRGDKFILMAKKEAINKFLEINS</sequence>
<dbReference type="Gene3D" id="3.40.50.720">
    <property type="entry name" value="NAD(P)-binding Rossmann-like Domain"/>
    <property type="match status" value="1"/>
</dbReference>
<dbReference type="InterPro" id="IPR006037">
    <property type="entry name" value="RCK_C"/>
</dbReference>
<reference evidence="3 4" key="1">
    <citation type="submission" date="2018-12" db="EMBL/GenBank/DDBJ databases">
        <title>Flammeovirga pectinis sp. nov., isolated from the gut of the Korean scallop, Patinopecten yessoensis.</title>
        <authorList>
            <person name="Bae J.-W."/>
            <person name="Jeong Y.-S."/>
            <person name="Kang W."/>
        </authorList>
    </citation>
    <scope>NUCLEOTIDE SEQUENCE [LARGE SCALE GENOMIC DNA]</scope>
    <source>
        <strain evidence="3 4">L12M1</strain>
    </source>
</reference>
<dbReference type="RefSeq" id="WP_126616083.1">
    <property type="nucleotide sequence ID" value="NZ_CP034562.1"/>
</dbReference>
<dbReference type="PROSITE" id="PS51202">
    <property type="entry name" value="RCK_C"/>
    <property type="match status" value="1"/>
</dbReference>
<dbReference type="OrthoDB" id="9776294at2"/>
<dbReference type="InterPro" id="IPR036291">
    <property type="entry name" value="NAD(P)-bd_dom_sf"/>
</dbReference>
<proteinExistence type="predicted"/>
<keyword evidence="4" id="KW-1185">Reference proteome</keyword>
<dbReference type="PANTHER" id="PTHR43833">
    <property type="entry name" value="POTASSIUM CHANNEL PROTEIN 2-RELATED-RELATED"/>
    <property type="match status" value="1"/>
</dbReference>